<gene>
    <name evidence="1" type="ORF">R54876_GBNLAHCA_00322</name>
</gene>
<reference evidence="1 2" key="1">
    <citation type="submission" date="2024-01" db="EMBL/GenBank/DDBJ databases">
        <authorList>
            <person name="Botero Cardona J."/>
        </authorList>
    </citation>
    <scope>NUCLEOTIDE SEQUENCE [LARGE SCALE GENOMIC DNA]</scope>
    <source>
        <strain evidence="1 2">LMG 33000</strain>
    </source>
</reference>
<protein>
    <submittedName>
        <fullName evidence="1">Uncharacterized protein</fullName>
    </submittedName>
</protein>
<dbReference type="RefSeq" id="WP_349641315.1">
    <property type="nucleotide sequence ID" value="NZ_CAWVOH010000001.1"/>
</dbReference>
<keyword evidence="2" id="KW-1185">Reference proteome</keyword>
<dbReference type="Proteomes" id="UP001314241">
    <property type="component" value="Unassembled WGS sequence"/>
</dbReference>
<evidence type="ECO:0000313" key="2">
    <source>
        <dbReference type="Proteomes" id="UP001314241"/>
    </source>
</evidence>
<name>A0ABM9N3N1_9LACO</name>
<sequence length="170" mass="19026">MKKAFLASILIIVSLVVALLFLNQRPRFAGVSLSQNEYHHVTKSRKQVDAMLTDFEGFNHSPKQKLAAIKSDADQIWQSNAKQLGVHDQAKLKEALYGNQGIVSLAENANKGNYRIDSSIASLLDKDFQVVIIKSTSPLNHSSASREKIIDQLNRQLKAESRLYHLANQQ</sequence>
<dbReference type="EMBL" id="CAWVOH010000001">
    <property type="protein sequence ID" value="CAK8053764.1"/>
    <property type="molecule type" value="Genomic_DNA"/>
</dbReference>
<accession>A0ABM9N3N1</accession>
<comment type="caution">
    <text evidence="1">The sequence shown here is derived from an EMBL/GenBank/DDBJ whole genome shotgun (WGS) entry which is preliminary data.</text>
</comment>
<evidence type="ECO:0000313" key="1">
    <source>
        <dbReference type="EMBL" id="CAK8053764.1"/>
    </source>
</evidence>
<proteinExistence type="predicted"/>
<organism evidence="1 2">
    <name type="scientific">Eupransor demetentiae</name>
    <dbReference type="NCBI Taxonomy" id="3109584"/>
    <lineage>
        <taxon>Bacteria</taxon>
        <taxon>Bacillati</taxon>
        <taxon>Bacillota</taxon>
        <taxon>Bacilli</taxon>
        <taxon>Lactobacillales</taxon>
        <taxon>Lactobacillaceae</taxon>
        <taxon>Eupransor</taxon>
    </lineage>
</organism>